<comment type="similarity">
    <text evidence="1">Belongs to the bacterial solute-binding protein 3 family.</text>
</comment>
<evidence type="ECO:0000256" key="5">
    <source>
        <dbReference type="SAM" id="SignalP"/>
    </source>
</evidence>
<evidence type="ECO:0000256" key="2">
    <source>
        <dbReference type="ARBA" id="ARBA00022448"/>
    </source>
</evidence>
<protein>
    <submittedName>
        <fullName evidence="7">Sulfate starvation-induced protein 7</fullName>
    </submittedName>
</protein>
<dbReference type="SUPFAM" id="SSF53850">
    <property type="entry name" value="Periplasmic binding protein-like II"/>
    <property type="match status" value="1"/>
</dbReference>
<evidence type="ECO:0000313" key="8">
    <source>
        <dbReference type="Proteomes" id="UP000345637"/>
    </source>
</evidence>
<dbReference type="PANTHER" id="PTHR30085:SF6">
    <property type="entry name" value="ABC TRANSPORTER GLUTAMINE-BINDING PROTEIN GLNH"/>
    <property type="match status" value="1"/>
</dbReference>
<evidence type="ECO:0000256" key="1">
    <source>
        <dbReference type="ARBA" id="ARBA00010333"/>
    </source>
</evidence>
<dbReference type="PANTHER" id="PTHR30085">
    <property type="entry name" value="AMINO ACID ABC TRANSPORTER PERMEASE"/>
    <property type="match status" value="1"/>
</dbReference>
<reference evidence="7 8" key="1">
    <citation type="submission" date="2019-03" db="EMBL/GenBank/DDBJ databases">
        <authorList>
            <consortium name="Pathogen Informatics"/>
        </authorList>
    </citation>
    <scope>NUCLEOTIDE SEQUENCE [LARGE SCALE GENOMIC DNA]</scope>
    <source>
        <strain evidence="7 8">NCTC12998</strain>
    </source>
</reference>
<dbReference type="InterPro" id="IPR051455">
    <property type="entry name" value="Bact_solute-bind_prot3"/>
</dbReference>
<keyword evidence="3 5" id="KW-0732">Signal</keyword>
<dbReference type="InterPro" id="IPR001638">
    <property type="entry name" value="Solute-binding_3/MltF_N"/>
</dbReference>
<gene>
    <name evidence="7" type="primary">fliY_8</name>
    <name evidence="7" type="ORF">NCTC12998_07023</name>
</gene>
<dbReference type="EMBL" id="CAADJE010000038">
    <property type="protein sequence ID" value="VFS90692.1"/>
    <property type="molecule type" value="Genomic_DNA"/>
</dbReference>
<keyword evidence="2" id="KW-0813">Transport</keyword>
<evidence type="ECO:0000313" key="7">
    <source>
        <dbReference type="EMBL" id="VFS90692.1"/>
    </source>
</evidence>
<dbReference type="Pfam" id="PF00497">
    <property type="entry name" value="SBP_bac_3"/>
    <property type="match status" value="1"/>
</dbReference>
<feature type="domain" description="Solute-binding protein family 3/N-terminal" evidence="6">
    <location>
        <begin position="35"/>
        <end position="269"/>
    </location>
</feature>
<organism evidence="7 8">
    <name type="scientific">Raoultella planticola</name>
    <name type="common">Klebsiella planticola</name>
    <dbReference type="NCBI Taxonomy" id="575"/>
    <lineage>
        <taxon>Bacteria</taxon>
        <taxon>Pseudomonadati</taxon>
        <taxon>Pseudomonadota</taxon>
        <taxon>Gammaproteobacteria</taxon>
        <taxon>Enterobacterales</taxon>
        <taxon>Enterobacteriaceae</taxon>
        <taxon>Klebsiella/Raoultella group</taxon>
        <taxon>Raoultella</taxon>
    </lineage>
</organism>
<accession>A0A485D0V4</accession>
<feature type="region of interest" description="Disordered" evidence="4">
    <location>
        <begin position="239"/>
        <end position="260"/>
    </location>
</feature>
<dbReference type="Proteomes" id="UP000345637">
    <property type="component" value="Unassembled WGS sequence"/>
</dbReference>
<evidence type="ECO:0000256" key="3">
    <source>
        <dbReference type="ARBA" id="ARBA00022729"/>
    </source>
</evidence>
<dbReference type="Gene3D" id="3.40.190.10">
    <property type="entry name" value="Periplasmic binding protein-like II"/>
    <property type="match status" value="2"/>
</dbReference>
<evidence type="ECO:0000259" key="6">
    <source>
        <dbReference type="SMART" id="SM00062"/>
    </source>
</evidence>
<dbReference type="AlphaFoldDB" id="A0A485D0V4"/>
<dbReference type="GO" id="GO:0005576">
    <property type="term" value="C:extracellular region"/>
    <property type="evidence" value="ECO:0007669"/>
    <property type="project" value="TreeGrafter"/>
</dbReference>
<name>A0A485D0V4_RAOPL</name>
<dbReference type="SMART" id="SM00062">
    <property type="entry name" value="PBPb"/>
    <property type="match status" value="1"/>
</dbReference>
<sequence length="294" mass="31729">MKLKRNAGLALALTLVAASGAARADMLADIHARGELKCAVYSDVPPFSAPDPKTRQLVGMDVELCHALAKQMGVKAQLVPTSVEARIAVIATGRADVLIANLAYTKTRGRQIQFSDPYYVAKEMLLVKEANADKTLADFKGKRISATKGTTSEQSIVLKGGKPVTFQDAASAFLALEQNKALGFVTNTMTGIKMIGQAKKDGINLAMIKEPMALEPIGVGMKQGEPQLLTSVNESLKAMDDNGRSTRSGIPGLDRTPNTKWSAKNGYNRYPASRLNRWNKYDADIENLVTRAPH</sequence>
<evidence type="ECO:0000256" key="4">
    <source>
        <dbReference type="SAM" id="MobiDB-lite"/>
    </source>
</evidence>
<feature type="chain" id="PRO_5019728811" evidence="5">
    <location>
        <begin position="25"/>
        <end position="294"/>
    </location>
</feature>
<dbReference type="GO" id="GO:0006865">
    <property type="term" value="P:amino acid transport"/>
    <property type="evidence" value="ECO:0007669"/>
    <property type="project" value="TreeGrafter"/>
</dbReference>
<proteinExistence type="inferred from homology"/>
<dbReference type="GO" id="GO:0030288">
    <property type="term" value="C:outer membrane-bounded periplasmic space"/>
    <property type="evidence" value="ECO:0007669"/>
    <property type="project" value="TreeGrafter"/>
</dbReference>
<feature type="signal peptide" evidence="5">
    <location>
        <begin position="1"/>
        <end position="24"/>
    </location>
</feature>